<dbReference type="GO" id="GO:0007155">
    <property type="term" value="P:cell adhesion"/>
    <property type="evidence" value="ECO:0007669"/>
    <property type="project" value="InterPro"/>
</dbReference>
<dbReference type="KEGG" id="asue:F2A31_01390"/>
<keyword evidence="4" id="KW-1133">Transmembrane helix</keyword>
<dbReference type="PROSITE" id="PS00409">
    <property type="entry name" value="PROKAR_NTER_METHYL"/>
    <property type="match status" value="1"/>
</dbReference>
<name>A0A5P1UNF4_9GAMM</name>
<dbReference type="PANTHER" id="PTHR30093">
    <property type="entry name" value="GENERAL SECRETION PATHWAY PROTEIN G"/>
    <property type="match status" value="1"/>
</dbReference>
<keyword evidence="3" id="KW-0281">Fimbrium</keyword>
<evidence type="ECO:0000256" key="2">
    <source>
        <dbReference type="ARBA" id="ARBA00022481"/>
    </source>
</evidence>
<keyword evidence="2" id="KW-0488">Methylation</keyword>
<comment type="similarity">
    <text evidence="1 3">Belongs to the N-Me-Phe pilin family.</text>
</comment>
<evidence type="ECO:0000256" key="1">
    <source>
        <dbReference type="ARBA" id="ARBA00005233"/>
    </source>
</evidence>
<dbReference type="AlphaFoldDB" id="A0A5P1UNF4"/>
<feature type="transmembrane region" description="Helical" evidence="4">
    <location>
        <begin position="7"/>
        <end position="31"/>
    </location>
</feature>
<keyword evidence="6" id="KW-1185">Reference proteome</keyword>
<dbReference type="Pfam" id="PF00114">
    <property type="entry name" value="Pilin"/>
    <property type="match status" value="1"/>
</dbReference>
<dbReference type="NCBIfam" id="TIGR02532">
    <property type="entry name" value="IV_pilin_GFxxxE"/>
    <property type="match status" value="1"/>
</dbReference>
<dbReference type="GO" id="GO:0009289">
    <property type="term" value="C:pilus"/>
    <property type="evidence" value="ECO:0007669"/>
    <property type="project" value="InterPro"/>
</dbReference>
<keyword evidence="4" id="KW-0812">Transmembrane</keyword>
<dbReference type="SUPFAM" id="SSF54523">
    <property type="entry name" value="Pili subunits"/>
    <property type="match status" value="1"/>
</dbReference>
<reference evidence="5 6" key="1">
    <citation type="submission" date="2019-09" db="EMBL/GenBank/DDBJ databases">
        <title>Acinetobacter sp. C16S1 isolated from saline soil.</title>
        <authorList>
            <person name="Xu L."/>
            <person name="Sun J.-Q."/>
        </authorList>
    </citation>
    <scope>NUCLEOTIDE SEQUENCE [LARGE SCALE GENOMIC DNA]</scope>
    <source>
        <strain evidence="5 6">C16S1</strain>
    </source>
</reference>
<dbReference type="Gene3D" id="3.30.700.10">
    <property type="entry name" value="Glycoprotein, Type 4 Pilin"/>
    <property type="match status" value="1"/>
</dbReference>
<proteinExistence type="inferred from homology"/>
<dbReference type="EMBL" id="CP043909">
    <property type="protein sequence ID" value="QER38431.1"/>
    <property type="molecule type" value="Genomic_DNA"/>
</dbReference>
<keyword evidence="4" id="KW-0472">Membrane</keyword>
<evidence type="ECO:0000313" key="5">
    <source>
        <dbReference type="EMBL" id="QER38431.1"/>
    </source>
</evidence>
<gene>
    <name evidence="5" type="ORF">F2A31_01390</name>
</gene>
<dbReference type="InterPro" id="IPR001082">
    <property type="entry name" value="Pilin"/>
</dbReference>
<evidence type="ECO:0000256" key="3">
    <source>
        <dbReference type="RuleBase" id="RU000389"/>
    </source>
</evidence>
<sequence length="146" mass="15632">MDATMKGFTLIELMIVILIIGILAAIAVPAYRDYITRAQVSEALILGSGMKSILGDYGWNHAAWPTKFVGVNVVPNSSEVNVTLVGKYSEMSDTVTGVYPVGQITMTMTTGVANGQTIFFETTDGAATWTCTPGTLNTKFRPNACK</sequence>
<dbReference type="RefSeq" id="WP_150024864.1">
    <property type="nucleotide sequence ID" value="NZ_CP043909.1"/>
</dbReference>
<dbReference type="InterPro" id="IPR045584">
    <property type="entry name" value="Pilin-like"/>
</dbReference>
<evidence type="ECO:0000313" key="6">
    <source>
        <dbReference type="Proteomes" id="UP000325177"/>
    </source>
</evidence>
<dbReference type="Pfam" id="PF07963">
    <property type="entry name" value="N_methyl"/>
    <property type="match status" value="1"/>
</dbReference>
<dbReference type="Proteomes" id="UP000325177">
    <property type="component" value="Chromosome"/>
</dbReference>
<evidence type="ECO:0000256" key="4">
    <source>
        <dbReference type="SAM" id="Phobius"/>
    </source>
</evidence>
<dbReference type="InterPro" id="IPR012902">
    <property type="entry name" value="N_methyl_site"/>
</dbReference>
<organism evidence="5 6">
    <name type="scientific">Acinetobacter suaedae</name>
    <dbReference type="NCBI Taxonomy" id="2609668"/>
    <lineage>
        <taxon>Bacteria</taxon>
        <taxon>Pseudomonadati</taxon>
        <taxon>Pseudomonadota</taxon>
        <taxon>Gammaproteobacteria</taxon>
        <taxon>Moraxellales</taxon>
        <taxon>Moraxellaceae</taxon>
        <taxon>Acinetobacter</taxon>
    </lineage>
</organism>
<dbReference type="PANTHER" id="PTHR30093:SF34">
    <property type="entry name" value="PREPILIN PEPTIDASE-DEPENDENT PROTEIN D"/>
    <property type="match status" value="1"/>
</dbReference>
<accession>A0A5P1UNF4</accession>
<protein>
    <submittedName>
        <fullName evidence="5">Pilin</fullName>
    </submittedName>
</protein>